<name>A0A344LJZ7_9PSEU</name>
<dbReference type="GO" id="GO:0016787">
    <property type="term" value="F:hydrolase activity"/>
    <property type="evidence" value="ECO:0007669"/>
    <property type="project" value="UniProtKB-KW"/>
</dbReference>
<evidence type="ECO:0000256" key="6">
    <source>
        <dbReference type="ARBA" id="ARBA00029466"/>
    </source>
</evidence>
<dbReference type="InterPro" id="IPR004603">
    <property type="entry name" value="DNA_mismatch_endonuc_vsr"/>
</dbReference>
<dbReference type="RefSeq" id="WP_113697454.1">
    <property type="nucleotide sequence ID" value="NZ_CP015163.1"/>
</dbReference>
<evidence type="ECO:0000313" key="8">
    <source>
        <dbReference type="Proteomes" id="UP000250434"/>
    </source>
</evidence>
<keyword evidence="3" id="KW-0227">DNA damage</keyword>
<keyword evidence="1" id="KW-0540">Nuclease</keyword>
<dbReference type="GO" id="GO:0004519">
    <property type="term" value="F:endonuclease activity"/>
    <property type="evidence" value="ECO:0007669"/>
    <property type="project" value="UniProtKB-KW"/>
</dbReference>
<organism evidence="7 8">
    <name type="scientific">Amycolatopsis albispora</name>
    <dbReference type="NCBI Taxonomy" id="1804986"/>
    <lineage>
        <taxon>Bacteria</taxon>
        <taxon>Bacillati</taxon>
        <taxon>Actinomycetota</taxon>
        <taxon>Actinomycetes</taxon>
        <taxon>Pseudonocardiales</taxon>
        <taxon>Pseudonocardiaceae</taxon>
        <taxon>Amycolatopsis</taxon>
    </lineage>
</organism>
<sequence>MRRTRRSGGRPELAMRRALHRRGLRFVADRAVPGGNPRRRVDILLRGARVAIFVDGCFWHSCPQHAHLPRANRSWWRLKLRGIALRDRDTDARLQEAGWLVIRVWEHEDPAEAASMIERIALDRQDRRSG</sequence>
<evidence type="ECO:0000256" key="3">
    <source>
        <dbReference type="ARBA" id="ARBA00022763"/>
    </source>
</evidence>
<keyword evidence="5" id="KW-0234">DNA repair</keyword>
<dbReference type="Gene3D" id="3.40.960.10">
    <property type="entry name" value="VSR Endonuclease"/>
    <property type="match status" value="1"/>
</dbReference>
<evidence type="ECO:0000313" key="7">
    <source>
        <dbReference type="EMBL" id="AXB48371.1"/>
    </source>
</evidence>
<comment type="similarity">
    <text evidence="6">Belongs to the Vsr family.</text>
</comment>
<dbReference type="GO" id="GO:0006298">
    <property type="term" value="P:mismatch repair"/>
    <property type="evidence" value="ECO:0007669"/>
    <property type="project" value="InterPro"/>
</dbReference>
<dbReference type="EMBL" id="CP015163">
    <property type="protein sequence ID" value="AXB48371.1"/>
    <property type="molecule type" value="Genomic_DNA"/>
</dbReference>
<dbReference type="OrthoDB" id="9801520at2"/>
<dbReference type="AlphaFoldDB" id="A0A344LJZ7"/>
<keyword evidence="2 7" id="KW-0255">Endonuclease</keyword>
<reference evidence="7 8" key="1">
    <citation type="submission" date="2016-04" db="EMBL/GenBank/DDBJ databases">
        <title>Complete genome sequence and analysis of deep-sea sediment isolate, Amycolatopsis sp. WP1.</title>
        <authorList>
            <person name="Wang H."/>
            <person name="Chen S."/>
            <person name="Wu Q."/>
        </authorList>
    </citation>
    <scope>NUCLEOTIDE SEQUENCE [LARGE SCALE GENOMIC DNA]</scope>
    <source>
        <strain evidence="7 8">WP1</strain>
    </source>
</reference>
<evidence type="ECO:0000256" key="2">
    <source>
        <dbReference type="ARBA" id="ARBA00022759"/>
    </source>
</evidence>
<dbReference type="Proteomes" id="UP000250434">
    <property type="component" value="Chromosome"/>
</dbReference>
<evidence type="ECO:0000256" key="1">
    <source>
        <dbReference type="ARBA" id="ARBA00022722"/>
    </source>
</evidence>
<accession>A0A344LJZ7</accession>
<keyword evidence="8" id="KW-1185">Reference proteome</keyword>
<dbReference type="KEGG" id="aab:A4R43_09215"/>
<dbReference type="Pfam" id="PF03852">
    <property type="entry name" value="Vsr"/>
    <property type="match status" value="1"/>
</dbReference>
<dbReference type="SUPFAM" id="SSF52980">
    <property type="entry name" value="Restriction endonuclease-like"/>
    <property type="match status" value="1"/>
</dbReference>
<dbReference type="InterPro" id="IPR011335">
    <property type="entry name" value="Restrct_endonuc-II-like"/>
</dbReference>
<evidence type="ECO:0000256" key="5">
    <source>
        <dbReference type="ARBA" id="ARBA00023204"/>
    </source>
</evidence>
<gene>
    <name evidence="7" type="ORF">A4R43_09215</name>
</gene>
<keyword evidence="4" id="KW-0378">Hydrolase</keyword>
<proteinExistence type="inferred from homology"/>
<protein>
    <submittedName>
        <fullName evidence="7">Very short patch repair endonuclease</fullName>
    </submittedName>
</protein>
<evidence type="ECO:0000256" key="4">
    <source>
        <dbReference type="ARBA" id="ARBA00022801"/>
    </source>
</evidence>